<dbReference type="EMBL" id="JANAVB010016999">
    <property type="protein sequence ID" value="KAJ6831101.1"/>
    <property type="molecule type" value="Genomic_DNA"/>
</dbReference>
<dbReference type="Pfam" id="PF03489">
    <property type="entry name" value="SapB_2"/>
    <property type="match status" value="2"/>
</dbReference>
<evidence type="ECO:0000313" key="15">
    <source>
        <dbReference type="Proteomes" id="UP001140949"/>
    </source>
</evidence>
<dbReference type="SUPFAM" id="SSF47862">
    <property type="entry name" value="Saposin"/>
    <property type="match status" value="2"/>
</dbReference>
<dbReference type="Gene3D" id="1.10.225.10">
    <property type="entry name" value="Saposin-like"/>
    <property type="match status" value="2"/>
</dbReference>
<dbReference type="PANTHER" id="PTHR11480:SF3">
    <property type="entry name" value="BCDNA.GH08312"/>
    <property type="match status" value="1"/>
</dbReference>
<feature type="domain" description="Saposin B-type" evidence="13">
    <location>
        <begin position="135"/>
        <end position="215"/>
    </location>
</feature>
<organism evidence="14 15">
    <name type="scientific">Iris pallida</name>
    <name type="common">Sweet iris</name>
    <dbReference type="NCBI Taxonomy" id="29817"/>
    <lineage>
        <taxon>Eukaryota</taxon>
        <taxon>Viridiplantae</taxon>
        <taxon>Streptophyta</taxon>
        <taxon>Embryophyta</taxon>
        <taxon>Tracheophyta</taxon>
        <taxon>Spermatophyta</taxon>
        <taxon>Magnoliopsida</taxon>
        <taxon>Liliopsida</taxon>
        <taxon>Asparagales</taxon>
        <taxon>Iridaceae</taxon>
        <taxon>Iridoideae</taxon>
        <taxon>Irideae</taxon>
        <taxon>Iris</taxon>
    </lineage>
</organism>
<keyword evidence="8" id="KW-0325">Glycoprotein</keyword>
<accession>A0AAX6GS80</accession>
<evidence type="ECO:0000256" key="4">
    <source>
        <dbReference type="ARBA" id="ARBA00022737"/>
    </source>
</evidence>
<evidence type="ECO:0000256" key="2">
    <source>
        <dbReference type="ARBA" id="ARBA00022525"/>
    </source>
</evidence>
<dbReference type="FunFam" id="1.10.225.10:FF:000008">
    <property type="entry name" value="Pulmonary surfactant-associated protein B"/>
    <property type="match status" value="1"/>
</dbReference>
<evidence type="ECO:0000259" key="13">
    <source>
        <dbReference type="PROSITE" id="PS50015"/>
    </source>
</evidence>
<dbReference type="InterPro" id="IPR051428">
    <property type="entry name" value="Sphingo_Act-Surfact_Prot"/>
</dbReference>
<keyword evidence="4" id="KW-0677">Repeat</keyword>
<evidence type="ECO:0000256" key="12">
    <source>
        <dbReference type="SAM" id="SignalP"/>
    </source>
</evidence>
<sequence>MGLREGSIFLIVLTTSLVYTDARISVVSDTIEQRVTGSKNKIQAAVGRNQQLCTLCEEYTALAAGYLRANKTETEIIDTLHKTCSRLHSYEQQCLVLVDYYAPLFFTEIAKIQPEEFCTRVNLCEERMSVSVLKGDDTCTLCHNVVNEVLAKLKDPDSQLEIIQMLLKECNKMEHYVKECKRLVFRYGPLILANGEKFLESTDICTSIHACTAKQPHYEGTIPFKPLSDA</sequence>
<dbReference type="PANTHER" id="PTHR11480">
    <property type="entry name" value="SAPOSIN-RELATED"/>
    <property type="match status" value="1"/>
</dbReference>
<evidence type="ECO:0000256" key="7">
    <source>
        <dbReference type="ARBA" id="ARBA00023157"/>
    </source>
</evidence>
<keyword evidence="5" id="KW-0378">Hydrolase</keyword>
<dbReference type="Proteomes" id="UP001140949">
    <property type="component" value="Unassembled WGS sequence"/>
</dbReference>
<dbReference type="GO" id="GO:0006629">
    <property type="term" value="P:lipid metabolic process"/>
    <property type="evidence" value="ECO:0007669"/>
    <property type="project" value="InterPro"/>
</dbReference>
<evidence type="ECO:0000256" key="8">
    <source>
        <dbReference type="ARBA" id="ARBA00023180"/>
    </source>
</evidence>
<gene>
    <name evidence="14" type="ORF">M6B38_350315</name>
</gene>
<evidence type="ECO:0000313" key="14">
    <source>
        <dbReference type="EMBL" id="KAJ6831101.1"/>
    </source>
</evidence>
<dbReference type="AlphaFoldDB" id="A0AAX6GS80"/>
<reference evidence="14" key="2">
    <citation type="submission" date="2023-04" db="EMBL/GenBank/DDBJ databases">
        <authorList>
            <person name="Bruccoleri R.E."/>
            <person name="Oakeley E.J."/>
            <person name="Faust A.-M."/>
            <person name="Dessus-Babus S."/>
            <person name="Altorfer M."/>
            <person name="Burckhardt D."/>
            <person name="Oertli M."/>
            <person name="Naumann U."/>
            <person name="Petersen F."/>
            <person name="Wong J."/>
        </authorList>
    </citation>
    <scope>NUCLEOTIDE SEQUENCE</scope>
    <source>
        <strain evidence="14">GSM-AAB239-AS_SAM_17_03QT</strain>
        <tissue evidence="14">Leaf</tissue>
    </source>
</reference>
<keyword evidence="7" id="KW-1015">Disulfide bond</keyword>
<dbReference type="InterPro" id="IPR007856">
    <property type="entry name" value="SapB_1"/>
</dbReference>
<comment type="subcellular location">
    <subcellularLocation>
        <location evidence="1">Secreted</location>
        <location evidence="1">Extracellular space</location>
    </subcellularLocation>
</comment>
<name>A0AAX6GS80_IRIPA</name>
<keyword evidence="2" id="KW-0964">Secreted</keyword>
<feature type="chain" id="PRO_5043533912" description="Pulmonary surfactant-associated protein B" evidence="12">
    <location>
        <begin position="23"/>
        <end position="230"/>
    </location>
</feature>
<evidence type="ECO:0000256" key="11">
    <source>
        <dbReference type="ARBA" id="ARBA00041785"/>
    </source>
</evidence>
<dbReference type="Pfam" id="PF05184">
    <property type="entry name" value="SapB_1"/>
    <property type="match status" value="2"/>
</dbReference>
<evidence type="ECO:0000256" key="10">
    <source>
        <dbReference type="ARBA" id="ARBA00041094"/>
    </source>
</evidence>
<evidence type="ECO:0000256" key="1">
    <source>
        <dbReference type="ARBA" id="ARBA00004239"/>
    </source>
</evidence>
<feature type="signal peptide" evidence="12">
    <location>
        <begin position="1"/>
        <end position="22"/>
    </location>
</feature>
<dbReference type="GO" id="GO:0004190">
    <property type="term" value="F:aspartic-type endopeptidase activity"/>
    <property type="evidence" value="ECO:0007669"/>
    <property type="project" value="UniProtKB-KW"/>
</dbReference>
<comment type="caution">
    <text evidence="14">The sequence shown here is derived from an EMBL/GenBank/DDBJ whole genome shotgun (WGS) entry which is preliminary data.</text>
</comment>
<keyword evidence="5" id="KW-0645">Protease</keyword>
<dbReference type="PROSITE" id="PS50015">
    <property type="entry name" value="SAP_B"/>
    <property type="match status" value="2"/>
</dbReference>
<keyword evidence="5" id="KW-0064">Aspartyl protease</keyword>
<evidence type="ECO:0000256" key="3">
    <source>
        <dbReference type="ARBA" id="ARBA00022729"/>
    </source>
</evidence>
<protein>
    <recommendedName>
        <fullName evidence="10">Pulmonary surfactant-associated protein B</fullName>
    </recommendedName>
    <alternativeName>
        <fullName evidence="11">Pulmonary surfactant-associated proteolipid SPL(Phe)</fullName>
    </alternativeName>
</protein>
<dbReference type="InterPro" id="IPR011001">
    <property type="entry name" value="Saposin-like"/>
</dbReference>
<reference evidence="14" key="1">
    <citation type="journal article" date="2023" name="GigaByte">
        <title>Genome assembly of the bearded iris, Iris pallida Lam.</title>
        <authorList>
            <person name="Bruccoleri R.E."/>
            <person name="Oakeley E.J."/>
            <person name="Faust A.M.E."/>
            <person name="Altorfer M."/>
            <person name="Dessus-Babus S."/>
            <person name="Burckhardt D."/>
            <person name="Oertli M."/>
            <person name="Naumann U."/>
            <person name="Petersen F."/>
            <person name="Wong J."/>
        </authorList>
    </citation>
    <scope>NUCLEOTIDE SEQUENCE</scope>
    <source>
        <strain evidence="14">GSM-AAB239-AS_SAM_17_03QT</strain>
    </source>
</reference>
<keyword evidence="6" id="KW-0865">Zymogen</keyword>
<proteinExistence type="predicted"/>
<dbReference type="SMART" id="SM00741">
    <property type="entry name" value="SapB"/>
    <property type="match status" value="2"/>
</dbReference>
<feature type="domain" description="Saposin B-type" evidence="13">
    <location>
        <begin position="49"/>
        <end position="128"/>
    </location>
</feature>
<keyword evidence="3 12" id="KW-0732">Signal</keyword>
<evidence type="ECO:0000256" key="6">
    <source>
        <dbReference type="ARBA" id="ARBA00023145"/>
    </source>
</evidence>
<dbReference type="GO" id="GO:0005576">
    <property type="term" value="C:extracellular region"/>
    <property type="evidence" value="ECO:0007669"/>
    <property type="project" value="UniProtKB-SubCell"/>
</dbReference>
<evidence type="ECO:0000256" key="9">
    <source>
        <dbReference type="ARBA" id="ARBA00037221"/>
    </source>
</evidence>
<comment type="function">
    <text evidence="9">Pulmonary surfactant-associated proteins promote alveolar stability by lowering the surface tension at the air-liquid interface in the peripheral air spaces. SP-B increases the collapse pressure of palmitic acid to nearly 70 millinewtons per meter.</text>
</comment>
<dbReference type="InterPro" id="IPR008139">
    <property type="entry name" value="SaposinB_dom"/>
</dbReference>
<evidence type="ECO:0000256" key="5">
    <source>
        <dbReference type="ARBA" id="ARBA00022750"/>
    </source>
</evidence>
<dbReference type="InterPro" id="IPR008138">
    <property type="entry name" value="SapB_2"/>
</dbReference>
<keyword evidence="15" id="KW-1185">Reference proteome</keyword>